<sequence length="71" mass="7513">MPRWLAILAAVPLALLLVAAAFTVDDLPAAAFAKLTDGGLWSGLALFVVVAIVLAVRPRRDDQSRDSAKVK</sequence>
<protein>
    <submittedName>
        <fullName evidence="2">Uncharacterized protein</fullName>
    </submittedName>
</protein>
<evidence type="ECO:0000313" key="2">
    <source>
        <dbReference type="EMBL" id="GJE55351.1"/>
    </source>
</evidence>
<organism evidence="2 3">
    <name type="scientific">Methylobacterium thuringiense</name>
    <dbReference type="NCBI Taxonomy" id="1003091"/>
    <lineage>
        <taxon>Bacteria</taxon>
        <taxon>Pseudomonadati</taxon>
        <taxon>Pseudomonadota</taxon>
        <taxon>Alphaproteobacteria</taxon>
        <taxon>Hyphomicrobiales</taxon>
        <taxon>Methylobacteriaceae</taxon>
        <taxon>Methylobacterium</taxon>
    </lineage>
</organism>
<dbReference type="EMBL" id="BPRA01000008">
    <property type="protein sequence ID" value="GJE55351.1"/>
    <property type="molecule type" value="Genomic_DNA"/>
</dbReference>
<keyword evidence="1" id="KW-0812">Transmembrane</keyword>
<evidence type="ECO:0000313" key="3">
    <source>
        <dbReference type="Proteomes" id="UP001055101"/>
    </source>
</evidence>
<evidence type="ECO:0000256" key="1">
    <source>
        <dbReference type="SAM" id="Phobius"/>
    </source>
</evidence>
<keyword evidence="1" id="KW-1133">Transmembrane helix</keyword>
<dbReference type="Proteomes" id="UP001055101">
    <property type="component" value="Unassembled WGS sequence"/>
</dbReference>
<keyword evidence="3" id="KW-1185">Reference proteome</keyword>
<proteinExistence type="predicted"/>
<keyword evidence="1" id="KW-0472">Membrane</keyword>
<feature type="transmembrane region" description="Helical" evidence="1">
    <location>
        <begin position="39"/>
        <end position="56"/>
    </location>
</feature>
<reference evidence="2" key="1">
    <citation type="journal article" date="2021" name="Front. Microbiol.">
        <title>Comprehensive Comparative Genomics and Phenotyping of Methylobacterium Species.</title>
        <authorList>
            <person name="Alessa O."/>
            <person name="Ogura Y."/>
            <person name="Fujitani Y."/>
            <person name="Takami H."/>
            <person name="Hayashi T."/>
            <person name="Sahin N."/>
            <person name="Tani A."/>
        </authorList>
    </citation>
    <scope>NUCLEOTIDE SEQUENCE</scope>
    <source>
        <strain evidence="2">DSM 23674</strain>
    </source>
</reference>
<gene>
    <name evidence="2" type="ORF">EKPJFOCH_1842</name>
</gene>
<name>A0ABQ4TJ99_9HYPH</name>
<comment type="caution">
    <text evidence="2">The sequence shown here is derived from an EMBL/GenBank/DDBJ whole genome shotgun (WGS) entry which is preliminary data.</text>
</comment>
<reference evidence="2" key="2">
    <citation type="submission" date="2021-08" db="EMBL/GenBank/DDBJ databases">
        <authorList>
            <person name="Tani A."/>
            <person name="Ola A."/>
            <person name="Ogura Y."/>
            <person name="Katsura K."/>
            <person name="Hayashi T."/>
        </authorList>
    </citation>
    <scope>NUCLEOTIDE SEQUENCE</scope>
    <source>
        <strain evidence="2">DSM 23674</strain>
    </source>
</reference>
<accession>A0ABQ4TJ99</accession>
<dbReference type="RefSeq" id="WP_147819208.1">
    <property type="nucleotide sequence ID" value="NZ_BPRA01000008.1"/>
</dbReference>